<dbReference type="AlphaFoldDB" id="A0A1X6NY94"/>
<proteinExistence type="predicted"/>
<keyword evidence="2" id="KW-1185">Reference proteome</keyword>
<dbReference type="EMBL" id="KV918987">
    <property type="protein sequence ID" value="OSX73599.1"/>
    <property type="molecule type" value="Genomic_DNA"/>
</dbReference>
<reference evidence="1 2" key="1">
    <citation type="submission" date="2017-03" db="EMBL/GenBank/DDBJ databases">
        <title>WGS assembly of Porphyra umbilicalis.</title>
        <authorList>
            <person name="Brawley S.H."/>
            <person name="Blouin N.A."/>
            <person name="Ficko-Blean E."/>
            <person name="Wheeler G.L."/>
            <person name="Lohr M."/>
            <person name="Goodson H.V."/>
            <person name="Jenkins J.W."/>
            <person name="Blaby-Haas C.E."/>
            <person name="Helliwell K.E."/>
            <person name="Chan C."/>
            <person name="Marriage T."/>
            <person name="Bhattacharya D."/>
            <person name="Klein A.S."/>
            <person name="Badis Y."/>
            <person name="Brodie J."/>
            <person name="Cao Y."/>
            <person name="Collen J."/>
            <person name="Dittami S.M."/>
            <person name="Gachon C.M."/>
            <person name="Green B.R."/>
            <person name="Karpowicz S."/>
            <person name="Kim J.W."/>
            <person name="Kudahl U."/>
            <person name="Lin S."/>
            <person name="Michel G."/>
            <person name="Mittag M."/>
            <person name="Olson B.J."/>
            <person name="Pangilinan J."/>
            <person name="Peng Y."/>
            <person name="Qiu H."/>
            <person name="Shu S."/>
            <person name="Singer J.T."/>
            <person name="Smith A.G."/>
            <person name="Sprecher B.N."/>
            <person name="Wagner V."/>
            <person name="Wang W."/>
            <person name="Wang Z.-Y."/>
            <person name="Yan J."/>
            <person name="Yarish C."/>
            <person name="Zoeuner-Riek S."/>
            <person name="Zhuang Y."/>
            <person name="Zou Y."/>
            <person name="Lindquist E.A."/>
            <person name="Grimwood J."/>
            <person name="Barry K."/>
            <person name="Rokhsar D.S."/>
            <person name="Schmutz J."/>
            <person name="Stiller J.W."/>
            <person name="Grossman A.R."/>
            <person name="Prochnik S.E."/>
        </authorList>
    </citation>
    <scope>NUCLEOTIDE SEQUENCE [LARGE SCALE GENOMIC DNA]</scope>
    <source>
        <strain evidence="1">4086291</strain>
    </source>
</reference>
<name>A0A1X6NY94_PORUM</name>
<accession>A0A1X6NY94</accession>
<evidence type="ECO:0000313" key="2">
    <source>
        <dbReference type="Proteomes" id="UP000218209"/>
    </source>
</evidence>
<evidence type="ECO:0000313" key="1">
    <source>
        <dbReference type="EMBL" id="OSX73599.1"/>
    </source>
</evidence>
<sequence length="110" mass="12007">MRAALDSCCFGARAWPSMCHCRRVRREAGRRRESGCGGVDGACVVAPDPVRRARGRRTTETARRGGADGHWCARRPPSSGCYQTDAPSSQWCLGAYVHKVATEARNTLRG</sequence>
<organism evidence="1 2">
    <name type="scientific">Porphyra umbilicalis</name>
    <name type="common">Purple laver</name>
    <name type="synonym">Red alga</name>
    <dbReference type="NCBI Taxonomy" id="2786"/>
    <lineage>
        <taxon>Eukaryota</taxon>
        <taxon>Rhodophyta</taxon>
        <taxon>Bangiophyceae</taxon>
        <taxon>Bangiales</taxon>
        <taxon>Bangiaceae</taxon>
        <taxon>Porphyra</taxon>
    </lineage>
</organism>
<protein>
    <submittedName>
        <fullName evidence="1">Uncharacterized protein</fullName>
    </submittedName>
</protein>
<dbReference type="Proteomes" id="UP000218209">
    <property type="component" value="Unassembled WGS sequence"/>
</dbReference>
<gene>
    <name evidence="1" type="ORF">BU14_0335s0020</name>
</gene>